<feature type="domain" description="BPTI/Kunitz inhibitor" evidence="3">
    <location>
        <begin position="76"/>
        <end position="126"/>
    </location>
</feature>
<keyword evidence="2" id="KW-0732">Signal</keyword>
<dbReference type="InterPro" id="IPR036645">
    <property type="entry name" value="Elafin-like_sf"/>
</dbReference>
<feature type="chain" id="PRO_5047355933" evidence="2">
    <location>
        <begin position="28"/>
        <end position="246"/>
    </location>
</feature>
<reference evidence="6" key="1">
    <citation type="submission" date="2025-08" db="UniProtKB">
        <authorList>
            <consortium name="RefSeq"/>
        </authorList>
    </citation>
    <scope>IDENTIFICATION</scope>
</reference>
<dbReference type="InterPro" id="IPR002223">
    <property type="entry name" value="Kunitz_BPTI"/>
</dbReference>
<dbReference type="PROSITE" id="PS51390">
    <property type="entry name" value="WAP"/>
    <property type="match status" value="1"/>
</dbReference>
<dbReference type="PROSITE" id="PS00280">
    <property type="entry name" value="BPTI_KUNITZ_1"/>
    <property type="match status" value="1"/>
</dbReference>
<dbReference type="InterPro" id="IPR036880">
    <property type="entry name" value="Kunitz_BPTI_sf"/>
</dbReference>
<dbReference type="PANTHER" id="PTHR46751">
    <property type="entry name" value="EPPIN"/>
    <property type="match status" value="1"/>
</dbReference>
<dbReference type="PROSITE" id="PS50279">
    <property type="entry name" value="BPTI_KUNITZ_2"/>
    <property type="match status" value="1"/>
</dbReference>
<dbReference type="Proteomes" id="UP001652581">
    <property type="component" value="Chromosome 19"/>
</dbReference>
<dbReference type="CDD" id="cd22611">
    <property type="entry name" value="Kunitz_eppin"/>
    <property type="match status" value="1"/>
</dbReference>
<dbReference type="Pfam" id="PF00095">
    <property type="entry name" value="WAP"/>
    <property type="match status" value="1"/>
</dbReference>
<accession>A0ABM5BVG8</accession>
<dbReference type="Pfam" id="PF00014">
    <property type="entry name" value="Kunitz_BPTI"/>
    <property type="match status" value="1"/>
</dbReference>
<gene>
    <name evidence="6" type="primary">LOC140687441</name>
</gene>
<dbReference type="InterPro" id="IPR020901">
    <property type="entry name" value="Prtase_inh_Kunz-CS"/>
</dbReference>
<dbReference type="PRINTS" id="PR00759">
    <property type="entry name" value="BASICPTASE"/>
</dbReference>
<dbReference type="SUPFAM" id="SSF57362">
    <property type="entry name" value="BPTI-like"/>
    <property type="match status" value="1"/>
</dbReference>
<dbReference type="PANTHER" id="PTHR46751:SF1">
    <property type="entry name" value="WAP FOUR-DISULFIDE CORE DOMAIN PROTEIN 6A"/>
    <property type="match status" value="1"/>
</dbReference>
<feature type="signal peptide" evidence="2">
    <location>
        <begin position="1"/>
        <end position="27"/>
    </location>
</feature>
<evidence type="ECO:0000313" key="5">
    <source>
        <dbReference type="Proteomes" id="UP001652581"/>
    </source>
</evidence>
<proteinExistence type="predicted"/>
<evidence type="ECO:0000313" key="6">
    <source>
        <dbReference type="RefSeq" id="XP_072800398.1"/>
    </source>
</evidence>
<feature type="domain" description="WAP" evidence="4">
    <location>
        <begin position="25"/>
        <end position="72"/>
    </location>
</feature>
<evidence type="ECO:0000259" key="3">
    <source>
        <dbReference type="PROSITE" id="PS50279"/>
    </source>
</evidence>
<sequence length="246" mass="27426">MGFSGLLPILVPFILLEGVQEPGLVEAFHSACPKNRVKCAVEERNQCVKNRECPEKMKCCRFGCARQCLNPKQDVCVLPKEPGRCLAYLPRWWYDAQNKVCSQFIYGGCQGNSNNFQSQAVCQAICPKRSKSQGLQSPTLTWATLGGLGIGWSIPETQQAWDGQNQSNQEVRMHLTEGVIWLAGIRRAGTTSRIWLIIQGSLQVCLTDAAYWFPLAKSQLPRPWPSPQRTPPFASFLFSCSASLQT</sequence>
<dbReference type="SMART" id="SM00217">
    <property type="entry name" value="WAP"/>
    <property type="match status" value="1"/>
</dbReference>
<keyword evidence="1" id="KW-1015">Disulfide bond</keyword>
<dbReference type="InterPro" id="IPR051388">
    <property type="entry name" value="Serpin_venom_toxin"/>
</dbReference>
<protein>
    <submittedName>
        <fullName evidence="6">WAP four-disulfide core domain protein 6A-like</fullName>
    </submittedName>
</protein>
<keyword evidence="5" id="KW-1185">Reference proteome</keyword>
<evidence type="ECO:0000256" key="2">
    <source>
        <dbReference type="SAM" id="SignalP"/>
    </source>
</evidence>
<organism evidence="5 6">
    <name type="scientific">Vicugna pacos</name>
    <name type="common">Alpaca</name>
    <name type="synonym">Lama pacos</name>
    <dbReference type="NCBI Taxonomy" id="30538"/>
    <lineage>
        <taxon>Eukaryota</taxon>
        <taxon>Metazoa</taxon>
        <taxon>Chordata</taxon>
        <taxon>Craniata</taxon>
        <taxon>Vertebrata</taxon>
        <taxon>Euteleostomi</taxon>
        <taxon>Mammalia</taxon>
        <taxon>Eutheria</taxon>
        <taxon>Laurasiatheria</taxon>
        <taxon>Artiodactyla</taxon>
        <taxon>Tylopoda</taxon>
        <taxon>Camelidae</taxon>
        <taxon>Vicugna</taxon>
    </lineage>
</organism>
<dbReference type="SUPFAM" id="SSF57256">
    <property type="entry name" value="Elafin-like"/>
    <property type="match status" value="1"/>
</dbReference>
<dbReference type="Gene3D" id="4.10.75.10">
    <property type="entry name" value="Elafin-like"/>
    <property type="match status" value="1"/>
</dbReference>
<dbReference type="Gene3D" id="4.10.410.10">
    <property type="entry name" value="Pancreatic trypsin inhibitor Kunitz domain"/>
    <property type="match status" value="1"/>
</dbReference>
<evidence type="ECO:0000259" key="4">
    <source>
        <dbReference type="PROSITE" id="PS51390"/>
    </source>
</evidence>
<name>A0ABM5BVG8_VICPA</name>
<dbReference type="RefSeq" id="XP_072800398.1">
    <property type="nucleotide sequence ID" value="XM_072944297.1"/>
</dbReference>
<evidence type="ECO:0000256" key="1">
    <source>
        <dbReference type="ARBA" id="ARBA00023157"/>
    </source>
</evidence>
<dbReference type="GeneID" id="140687441"/>
<dbReference type="SMART" id="SM00131">
    <property type="entry name" value="KU"/>
    <property type="match status" value="1"/>
</dbReference>
<dbReference type="InterPro" id="IPR008197">
    <property type="entry name" value="WAP_dom"/>
</dbReference>